<keyword evidence="3" id="KW-1185">Reference proteome</keyword>
<dbReference type="PANTHER" id="PTHR46832:SF1">
    <property type="entry name" value="5'-METHYLTHIOADENOSINE_S-ADENOSYLHOMOCYSTEINE NUCLEOSIDASE"/>
    <property type="match status" value="1"/>
</dbReference>
<dbReference type="EMBL" id="BTFW01000001">
    <property type="protein sequence ID" value="GMM60809.1"/>
    <property type="molecule type" value="Genomic_DNA"/>
</dbReference>
<accession>A0ABQ6P8R4</accession>
<dbReference type="PANTHER" id="PTHR46832">
    <property type="entry name" value="5'-METHYLTHIOADENOSINE/S-ADENOSYLHOMOCYSTEINE NUCLEOSIDASE"/>
    <property type="match status" value="1"/>
</dbReference>
<feature type="domain" description="Nucleoside phosphorylase" evidence="1">
    <location>
        <begin position="4"/>
        <end position="155"/>
    </location>
</feature>
<organism evidence="2 3">
    <name type="scientific">Novosphingobium pituita</name>
    <dbReference type="NCBI Taxonomy" id="3056842"/>
    <lineage>
        <taxon>Bacteria</taxon>
        <taxon>Pseudomonadati</taxon>
        <taxon>Pseudomonadota</taxon>
        <taxon>Alphaproteobacteria</taxon>
        <taxon>Sphingomonadales</taxon>
        <taxon>Sphingomonadaceae</taxon>
        <taxon>Novosphingobium</taxon>
    </lineage>
</organism>
<name>A0ABQ6P8R4_9SPHN</name>
<evidence type="ECO:0000313" key="3">
    <source>
        <dbReference type="Proteomes" id="UP001187221"/>
    </source>
</evidence>
<sequence>MKPVVVVTGMAREAQTVRAPGLVVIPGGGDAQGLARRLEAELPGARAVLSYGMGGALAPGLALGDWVIGTHLCGALATPCDPALMTLLAKALPAAHRGPVYADGTMIAKAADKAALHAAHGALAVDMESHIAARLAAAHGLPFAVVRCISDEAGHTLPPAIMCAMRPDGGLNGGAMALSILRQPGQIGGLVRMGRAMNRAMQSLREGGARIRDALQQK</sequence>
<dbReference type="InterPro" id="IPR000845">
    <property type="entry name" value="Nucleoside_phosphorylase_d"/>
</dbReference>
<dbReference type="RefSeq" id="WP_317974574.1">
    <property type="nucleotide sequence ID" value="NZ_BTFW01000001.1"/>
</dbReference>
<dbReference type="InterPro" id="IPR035994">
    <property type="entry name" value="Nucleoside_phosphorylase_sf"/>
</dbReference>
<evidence type="ECO:0000313" key="2">
    <source>
        <dbReference type="EMBL" id="GMM60809.1"/>
    </source>
</evidence>
<dbReference type="SUPFAM" id="SSF53167">
    <property type="entry name" value="Purine and uridine phosphorylases"/>
    <property type="match status" value="1"/>
</dbReference>
<dbReference type="Gene3D" id="3.40.50.1580">
    <property type="entry name" value="Nucleoside phosphorylase domain"/>
    <property type="match status" value="1"/>
</dbReference>
<protein>
    <submittedName>
        <fullName evidence="2">Phosphorylase</fullName>
    </submittedName>
</protein>
<dbReference type="Pfam" id="PF01048">
    <property type="entry name" value="PNP_UDP_1"/>
    <property type="match status" value="1"/>
</dbReference>
<comment type="caution">
    <text evidence="2">The sequence shown here is derived from an EMBL/GenBank/DDBJ whole genome shotgun (WGS) entry which is preliminary data.</text>
</comment>
<gene>
    <name evidence="2" type="ORF">NUTIK01_15860</name>
</gene>
<reference evidence="2 3" key="1">
    <citation type="submission" date="2023-06" db="EMBL/GenBank/DDBJ databases">
        <title>Draft genome sequence of Novosphingobium sp. strain IK01.</title>
        <authorList>
            <person name="Hatamoto M."/>
            <person name="Ikarashi T."/>
            <person name="Yamaguchi T."/>
        </authorList>
    </citation>
    <scope>NUCLEOTIDE SEQUENCE [LARGE SCALE GENOMIC DNA]</scope>
    <source>
        <strain evidence="2 3">IK01</strain>
    </source>
</reference>
<dbReference type="InterPro" id="IPR017831">
    <property type="entry name" value="Hopanoid-assoc_phosphoryl_HpnG"/>
</dbReference>
<dbReference type="NCBIfam" id="TIGR03468">
    <property type="entry name" value="HpnG"/>
    <property type="match status" value="1"/>
</dbReference>
<proteinExistence type="predicted"/>
<evidence type="ECO:0000259" key="1">
    <source>
        <dbReference type="Pfam" id="PF01048"/>
    </source>
</evidence>
<dbReference type="Proteomes" id="UP001187221">
    <property type="component" value="Unassembled WGS sequence"/>
</dbReference>